<protein>
    <recommendedName>
        <fullName evidence="3">Transposase</fullName>
    </recommendedName>
</protein>
<dbReference type="InterPro" id="IPR002514">
    <property type="entry name" value="Transposase_8"/>
</dbReference>
<comment type="caution">
    <text evidence="1">The sequence shown here is derived from an EMBL/GenBank/DDBJ whole genome shotgun (WGS) entry which is preliminary data.</text>
</comment>
<organism evidence="1 2">
    <name type="scientific">Leptospira yanagawae</name>
    <dbReference type="NCBI Taxonomy" id="293069"/>
    <lineage>
        <taxon>Bacteria</taxon>
        <taxon>Pseudomonadati</taxon>
        <taxon>Spirochaetota</taxon>
        <taxon>Spirochaetia</taxon>
        <taxon>Leptospirales</taxon>
        <taxon>Leptospiraceae</taxon>
        <taxon>Leptospira</taxon>
    </lineage>
</organism>
<evidence type="ECO:0008006" key="3">
    <source>
        <dbReference type="Google" id="ProtNLM"/>
    </source>
</evidence>
<proteinExistence type="predicted"/>
<sequence length="52" mass="5935">MVKVAESGIPIKELSRKYGINEQSFYRLANKLSGLELSDLKQIKELGRKIQN</sequence>
<evidence type="ECO:0000313" key="1">
    <source>
        <dbReference type="EMBL" id="TGL23150.1"/>
    </source>
</evidence>
<dbReference type="Proteomes" id="UP000298200">
    <property type="component" value="Unassembled WGS sequence"/>
</dbReference>
<dbReference type="EMBL" id="RQFU01000006">
    <property type="protein sequence ID" value="TGL23150.1"/>
    <property type="molecule type" value="Genomic_DNA"/>
</dbReference>
<dbReference type="Pfam" id="PF01527">
    <property type="entry name" value="HTH_Tnp_1"/>
    <property type="match status" value="1"/>
</dbReference>
<dbReference type="RefSeq" id="WP_135634168.1">
    <property type="nucleotide sequence ID" value="NZ_RQFU01000006.1"/>
</dbReference>
<reference evidence="2" key="1">
    <citation type="journal article" date="2019" name="PLoS Negl. Trop. Dis.">
        <title>Revisiting the worldwide diversity of Leptospira species in the environment.</title>
        <authorList>
            <person name="Vincent A.T."/>
            <person name="Schiettekatte O."/>
            <person name="Bourhy P."/>
            <person name="Veyrier F.J."/>
            <person name="Picardeau M."/>
        </authorList>
    </citation>
    <scope>NUCLEOTIDE SEQUENCE [LARGE SCALE GENOMIC DNA]</scope>
    <source>
        <strain evidence="2">201800272</strain>
    </source>
</reference>
<keyword evidence="2" id="KW-1185">Reference proteome</keyword>
<accession>A0ABY2M7J5</accession>
<gene>
    <name evidence="1" type="ORF">EHQ46_05730</name>
</gene>
<name>A0ABY2M7J5_9LEPT</name>
<evidence type="ECO:0000313" key="2">
    <source>
        <dbReference type="Proteomes" id="UP000298200"/>
    </source>
</evidence>